<evidence type="ECO:0000313" key="2">
    <source>
        <dbReference type="Proteomes" id="UP000314294"/>
    </source>
</evidence>
<dbReference type="AlphaFoldDB" id="A0A4Z2FBR4"/>
<reference evidence="1 2" key="1">
    <citation type="submission" date="2019-03" db="EMBL/GenBank/DDBJ databases">
        <title>First draft genome of Liparis tanakae, snailfish: a comprehensive survey of snailfish specific genes.</title>
        <authorList>
            <person name="Kim W."/>
            <person name="Song I."/>
            <person name="Jeong J.-H."/>
            <person name="Kim D."/>
            <person name="Kim S."/>
            <person name="Ryu S."/>
            <person name="Song J.Y."/>
            <person name="Lee S.K."/>
        </authorList>
    </citation>
    <scope>NUCLEOTIDE SEQUENCE [LARGE SCALE GENOMIC DNA]</scope>
    <source>
        <tissue evidence="1">Muscle</tissue>
    </source>
</reference>
<dbReference type="Proteomes" id="UP000314294">
    <property type="component" value="Unassembled WGS sequence"/>
</dbReference>
<comment type="caution">
    <text evidence="1">The sequence shown here is derived from an EMBL/GenBank/DDBJ whole genome shotgun (WGS) entry which is preliminary data.</text>
</comment>
<keyword evidence="2" id="KW-1185">Reference proteome</keyword>
<gene>
    <name evidence="1" type="ORF">EYF80_051468</name>
</gene>
<sequence length="80" mass="8777">MAVLGIWRTRVWKNELYLVPSSRSRVRITSAGRGGKRESVLEAAAASIIPMKSDASLDVSSSSSMFCGALASRRRRLMFS</sequence>
<organism evidence="1 2">
    <name type="scientific">Liparis tanakae</name>
    <name type="common">Tanaka's snailfish</name>
    <dbReference type="NCBI Taxonomy" id="230148"/>
    <lineage>
        <taxon>Eukaryota</taxon>
        <taxon>Metazoa</taxon>
        <taxon>Chordata</taxon>
        <taxon>Craniata</taxon>
        <taxon>Vertebrata</taxon>
        <taxon>Euteleostomi</taxon>
        <taxon>Actinopterygii</taxon>
        <taxon>Neopterygii</taxon>
        <taxon>Teleostei</taxon>
        <taxon>Neoteleostei</taxon>
        <taxon>Acanthomorphata</taxon>
        <taxon>Eupercaria</taxon>
        <taxon>Perciformes</taxon>
        <taxon>Cottioidei</taxon>
        <taxon>Cottales</taxon>
        <taxon>Liparidae</taxon>
        <taxon>Liparis</taxon>
    </lineage>
</organism>
<evidence type="ECO:0000313" key="1">
    <source>
        <dbReference type="EMBL" id="TNN38365.1"/>
    </source>
</evidence>
<name>A0A4Z2FBR4_9TELE</name>
<protein>
    <submittedName>
        <fullName evidence="1">Uncharacterized protein</fullName>
    </submittedName>
</protein>
<accession>A0A4Z2FBR4</accession>
<dbReference type="EMBL" id="SRLO01001377">
    <property type="protein sequence ID" value="TNN38365.1"/>
    <property type="molecule type" value="Genomic_DNA"/>
</dbReference>
<proteinExistence type="predicted"/>